<keyword evidence="1" id="KW-0812">Transmembrane</keyword>
<dbReference type="Pfam" id="PF08611">
    <property type="entry name" value="DUF1774"/>
    <property type="match status" value="1"/>
</dbReference>
<sequence length="289" mass="32601">MADYNPFAKREEHSQRSLLAYKILTILSWLLLVVVGAYYTFQSPEDCHHNQHCHTIWGQNNHRRTPFSLNSVVTSIYWIVVLILQAHYVRFLWSSDKAFVTSAANVGSHFIFHNLLTFGFIMLWVRGHFWQGELLLAVNLFNLTLLYFGHPTTPLFIHMPIVSAPLAWNYVAILWDGAAMVNAHTLPARIVANIFIWGILVLGGFFLLTFKDYTMGLELAVLSLALGLGQIGTHVIAVQWIFAFVIAASLLVLSLLIGAPKVFGQDRTIRQEGAIVSEDRERAPLLADD</sequence>
<dbReference type="Proteomes" id="UP001345691">
    <property type="component" value="Unassembled WGS sequence"/>
</dbReference>
<evidence type="ECO:0000256" key="1">
    <source>
        <dbReference type="SAM" id="Phobius"/>
    </source>
</evidence>
<accession>A0ABR0IXV8</accession>
<dbReference type="PANTHER" id="PTHR37992:SF1">
    <property type="entry name" value="DUF1774-DOMAIN-CONTAINING PROTEIN"/>
    <property type="match status" value="1"/>
</dbReference>
<proteinExistence type="predicted"/>
<feature type="transmembrane region" description="Helical" evidence="1">
    <location>
        <begin position="67"/>
        <end position="86"/>
    </location>
</feature>
<keyword evidence="3" id="KW-1185">Reference proteome</keyword>
<feature type="transmembrane region" description="Helical" evidence="1">
    <location>
        <begin position="231"/>
        <end position="257"/>
    </location>
</feature>
<feature type="transmembrane region" description="Helical" evidence="1">
    <location>
        <begin position="155"/>
        <end position="178"/>
    </location>
</feature>
<evidence type="ECO:0008006" key="4">
    <source>
        <dbReference type="Google" id="ProtNLM"/>
    </source>
</evidence>
<dbReference type="PANTHER" id="PTHR37992">
    <property type="entry name" value="EXPRESSED PROTEIN"/>
    <property type="match status" value="1"/>
</dbReference>
<feature type="transmembrane region" description="Helical" evidence="1">
    <location>
        <begin position="106"/>
        <end position="125"/>
    </location>
</feature>
<dbReference type="InterPro" id="IPR013920">
    <property type="entry name" value="DUF1774_fun"/>
</dbReference>
<gene>
    <name evidence="2" type="ORF">LTR69_010674</name>
</gene>
<comment type="caution">
    <text evidence="2">The sequence shown here is derived from an EMBL/GenBank/DDBJ whole genome shotgun (WGS) entry which is preliminary data.</text>
</comment>
<evidence type="ECO:0000313" key="2">
    <source>
        <dbReference type="EMBL" id="KAK5050187.1"/>
    </source>
</evidence>
<protein>
    <recommendedName>
        <fullName evidence="4">DUF1774-domain-containing protein</fullName>
    </recommendedName>
</protein>
<keyword evidence="1" id="KW-0472">Membrane</keyword>
<keyword evidence="1" id="KW-1133">Transmembrane helix</keyword>
<dbReference type="EMBL" id="JAVRRF010000039">
    <property type="protein sequence ID" value="KAK5050187.1"/>
    <property type="molecule type" value="Genomic_DNA"/>
</dbReference>
<feature type="transmembrane region" description="Helical" evidence="1">
    <location>
        <begin position="190"/>
        <end position="211"/>
    </location>
</feature>
<name>A0ABR0IXV8_9EURO</name>
<feature type="transmembrane region" description="Helical" evidence="1">
    <location>
        <begin position="20"/>
        <end position="41"/>
    </location>
</feature>
<organism evidence="2 3">
    <name type="scientific">Exophiala sideris</name>
    <dbReference type="NCBI Taxonomy" id="1016849"/>
    <lineage>
        <taxon>Eukaryota</taxon>
        <taxon>Fungi</taxon>
        <taxon>Dikarya</taxon>
        <taxon>Ascomycota</taxon>
        <taxon>Pezizomycotina</taxon>
        <taxon>Eurotiomycetes</taxon>
        <taxon>Chaetothyriomycetidae</taxon>
        <taxon>Chaetothyriales</taxon>
        <taxon>Herpotrichiellaceae</taxon>
        <taxon>Exophiala</taxon>
    </lineage>
</organism>
<evidence type="ECO:0000313" key="3">
    <source>
        <dbReference type="Proteomes" id="UP001345691"/>
    </source>
</evidence>
<reference evidence="2 3" key="1">
    <citation type="submission" date="2023-08" db="EMBL/GenBank/DDBJ databases">
        <title>Black Yeasts Isolated from many extreme environments.</title>
        <authorList>
            <person name="Coleine C."/>
            <person name="Stajich J.E."/>
            <person name="Selbmann L."/>
        </authorList>
    </citation>
    <scope>NUCLEOTIDE SEQUENCE [LARGE SCALE GENOMIC DNA]</scope>
    <source>
        <strain evidence="2 3">CCFEE 6328</strain>
    </source>
</reference>